<keyword evidence="1 2" id="KW-0238">DNA-binding</keyword>
<dbReference type="Pfam" id="PF00440">
    <property type="entry name" value="TetR_N"/>
    <property type="match status" value="1"/>
</dbReference>
<dbReference type="InterPro" id="IPR001647">
    <property type="entry name" value="HTH_TetR"/>
</dbReference>
<dbReference type="EMBL" id="OZ026884">
    <property type="protein sequence ID" value="CAL1241297.1"/>
    <property type="molecule type" value="Genomic_DNA"/>
</dbReference>
<sequence>MKTTIRPGRPRKGEEALRRDQLLDRAIQLFAEHGYGNVSLETLAREAHVSLRTIYSQFGGKAALFGTVIRRLSDEFAASLPLDESALARPLEDVLAEFGRQYLCRITRAPCICLRAQIQAEAHRFPELAAEFYHNGPERTLIRLADFFALQQKAGRVLAEDCRFLAGQFLASLRGERFLRVEWGLEEPLSEQEAEDWAKKVTRQFLQGCGKGSSLRESFDAAPSASGRKGAGGGIILHGRFPTPMRFGWGEGKR</sequence>
<evidence type="ECO:0000256" key="2">
    <source>
        <dbReference type="PROSITE-ProRule" id="PRU00335"/>
    </source>
</evidence>
<dbReference type="InterPro" id="IPR050109">
    <property type="entry name" value="HTH-type_TetR-like_transc_reg"/>
</dbReference>
<dbReference type="Pfam" id="PF14246">
    <property type="entry name" value="TetR_C_7"/>
    <property type="match status" value="1"/>
</dbReference>
<reference evidence="4 5" key="1">
    <citation type="submission" date="2024-04" db="EMBL/GenBank/DDBJ databases">
        <authorList>
            <person name="Cremers G."/>
        </authorList>
    </citation>
    <scope>NUCLEOTIDE SEQUENCE [LARGE SCALE GENOMIC DNA]</scope>
    <source>
        <strain evidence="4">MeCH1-AG</strain>
    </source>
</reference>
<dbReference type="InterPro" id="IPR039536">
    <property type="entry name" value="TetR_C_Proteobacteria"/>
</dbReference>
<organism evidence="4 5">
    <name type="scientific">Candidatus Methylocalor cossyra</name>
    <dbReference type="NCBI Taxonomy" id="3108543"/>
    <lineage>
        <taxon>Bacteria</taxon>
        <taxon>Pseudomonadati</taxon>
        <taxon>Pseudomonadota</taxon>
        <taxon>Gammaproteobacteria</taxon>
        <taxon>Methylococcales</taxon>
        <taxon>Methylococcaceae</taxon>
        <taxon>Candidatus Methylocalor</taxon>
    </lineage>
</organism>
<dbReference type="PANTHER" id="PTHR30055:SF146">
    <property type="entry name" value="HTH-TYPE TRANSCRIPTIONAL DUAL REGULATOR CECR"/>
    <property type="match status" value="1"/>
</dbReference>
<feature type="DNA-binding region" description="H-T-H motif" evidence="2">
    <location>
        <begin position="39"/>
        <end position="58"/>
    </location>
</feature>
<dbReference type="Gene3D" id="1.10.357.10">
    <property type="entry name" value="Tetracycline Repressor, domain 2"/>
    <property type="match status" value="1"/>
</dbReference>
<evidence type="ECO:0000259" key="3">
    <source>
        <dbReference type="PROSITE" id="PS50977"/>
    </source>
</evidence>
<accession>A0ABM9NKY9</accession>
<dbReference type="PRINTS" id="PR00455">
    <property type="entry name" value="HTHTETR"/>
</dbReference>
<dbReference type="SUPFAM" id="SSF46689">
    <property type="entry name" value="Homeodomain-like"/>
    <property type="match status" value="1"/>
</dbReference>
<dbReference type="PANTHER" id="PTHR30055">
    <property type="entry name" value="HTH-TYPE TRANSCRIPTIONAL REGULATOR RUTR"/>
    <property type="match status" value="1"/>
</dbReference>
<evidence type="ECO:0000313" key="5">
    <source>
        <dbReference type="Proteomes" id="UP001497493"/>
    </source>
</evidence>
<proteinExistence type="predicted"/>
<protein>
    <submittedName>
        <fullName evidence="4">Transcriptional regulator, TetR family</fullName>
    </submittedName>
</protein>
<evidence type="ECO:0000256" key="1">
    <source>
        <dbReference type="ARBA" id="ARBA00023125"/>
    </source>
</evidence>
<name>A0ABM9NKY9_9GAMM</name>
<dbReference type="RefSeq" id="WP_348757825.1">
    <property type="nucleotide sequence ID" value="NZ_OZ026884.1"/>
</dbReference>
<feature type="domain" description="HTH tetR-type" evidence="3">
    <location>
        <begin position="16"/>
        <end position="76"/>
    </location>
</feature>
<dbReference type="Proteomes" id="UP001497493">
    <property type="component" value="Chromosome"/>
</dbReference>
<keyword evidence="5" id="KW-1185">Reference proteome</keyword>
<dbReference type="InterPro" id="IPR009057">
    <property type="entry name" value="Homeodomain-like_sf"/>
</dbReference>
<gene>
    <name evidence="4" type="ORF">MECH1_V1_2521</name>
</gene>
<dbReference type="PROSITE" id="PS50977">
    <property type="entry name" value="HTH_TETR_2"/>
    <property type="match status" value="1"/>
</dbReference>
<evidence type="ECO:0000313" key="4">
    <source>
        <dbReference type="EMBL" id="CAL1241297.1"/>
    </source>
</evidence>